<feature type="compositionally biased region" description="Polar residues" evidence="8">
    <location>
        <begin position="499"/>
        <end position="511"/>
    </location>
</feature>
<dbReference type="PROSITE" id="PS00973">
    <property type="entry name" value="USP_2"/>
    <property type="match status" value="1"/>
</dbReference>
<evidence type="ECO:0000313" key="10">
    <source>
        <dbReference type="EMBL" id="PVU89828.1"/>
    </source>
</evidence>
<evidence type="ECO:0000256" key="2">
    <source>
        <dbReference type="ARBA" id="ARBA00009085"/>
    </source>
</evidence>
<dbReference type="InterPro" id="IPR018200">
    <property type="entry name" value="USP_CS"/>
</dbReference>
<dbReference type="AlphaFoldDB" id="A0A2T9YYU8"/>
<gene>
    <name evidence="11" type="ORF">BB559_002014</name>
    <name evidence="10" type="ORF">BB559_004912</name>
</gene>
<sequence length="699" mass="79162">MSKAEIGRATNIDKLLIQKGKADSIILKRRIDFHEARHLDLKQERLLKKYKPINASSSHTSLQTSAHATTHSHALPRSITYSQIHIQVGWKQIRRIGSGLNNLGNTCFLNSVLQCLTYTSSLAEYFLTKQHSTDCRIGPNCIVCLLENQINNSLTTQHQSISPKQIVGRLRLIAKHMRVGRQEDSHEFLRYLIEAMLQNLDKYNKTVIESDAEMENDLNSNILNRIFGGYLQSQVKCHNCSSISSKYDKFFDLSLPVQNCSSIKKSLRKFVEQEHLTGSNKYKCTKCQKLVSATKQMSIAKLPQILTLQLVRFSPFNGAKINKFIEYTPTLDMSSFVGAKQSSENSLYKLFAVLVHSGHSSRSGHYYCYVKSSNGVWYEMNDSTVRQVSESTVFKQSAYLLFYERVISKTSNISAPQTPQLHKHSKNNTKHLEPLSAPQPSTKTVENNDTTPLSPTKSSLENSIDFLFKKKSDQLDSSATKTLVNEKPKHKESKKSKSLNHINGTKSQNSPGDKDIKQVRSFSDNTLPDLSSTYIEDGWSVSIKQTSSDSSSQTSTNNKVENENDQNHVIETQITNKKKLKKSKSQPTLTSFNLLKQTKQNKRLLYGAPIPTWKTNTPTELESVDNGSLSKRESFLVKSDKTKYKQKSSSFIHKRPDVYDAEYDRGKVKKTKNKSTQNMFDQIINPFQAVSEINGNKNV</sequence>
<organism evidence="11 12">
    <name type="scientific">Furculomyces boomerangus</name>
    <dbReference type="NCBI Taxonomy" id="61424"/>
    <lineage>
        <taxon>Eukaryota</taxon>
        <taxon>Fungi</taxon>
        <taxon>Fungi incertae sedis</taxon>
        <taxon>Zoopagomycota</taxon>
        <taxon>Kickxellomycotina</taxon>
        <taxon>Harpellomycetes</taxon>
        <taxon>Harpellales</taxon>
        <taxon>Harpellaceae</taxon>
        <taxon>Furculomyces</taxon>
    </lineage>
</organism>
<dbReference type="Pfam" id="PF00443">
    <property type="entry name" value="UCH"/>
    <property type="match status" value="1"/>
</dbReference>
<protein>
    <recommendedName>
        <fullName evidence="7">Ubiquitin carboxyl-terminal hydrolase</fullName>
        <ecNumber evidence="7">3.4.19.12</ecNumber>
    </recommendedName>
</protein>
<feature type="compositionally biased region" description="Polar residues" evidence="8">
    <location>
        <begin position="438"/>
        <end position="458"/>
    </location>
</feature>
<evidence type="ECO:0000313" key="11">
    <source>
        <dbReference type="EMBL" id="PVU97522.1"/>
    </source>
</evidence>
<evidence type="ECO:0000256" key="4">
    <source>
        <dbReference type="ARBA" id="ARBA00022786"/>
    </source>
</evidence>
<dbReference type="GO" id="GO:0005634">
    <property type="term" value="C:nucleus"/>
    <property type="evidence" value="ECO:0007669"/>
    <property type="project" value="TreeGrafter"/>
</dbReference>
<comment type="catalytic activity">
    <reaction evidence="1 7">
        <text>Thiol-dependent hydrolysis of ester, thioester, amide, peptide and isopeptide bonds formed by the C-terminal Gly of ubiquitin (a 76-residue protein attached to proteins as an intracellular targeting signal).</text>
        <dbReference type="EC" id="3.4.19.12"/>
    </reaction>
</comment>
<dbReference type="GO" id="GO:0016579">
    <property type="term" value="P:protein deubiquitination"/>
    <property type="evidence" value="ECO:0007669"/>
    <property type="project" value="InterPro"/>
</dbReference>
<dbReference type="PANTHER" id="PTHR24006:SF758">
    <property type="entry name" value="UBIQUITIN CARBOXYL-TERMINAL HYDROLASE 36"/>
    <property type="match status" value="1"/>
</dbReference>
<dbReference type="GO" id="GO:0005829">
    <property type="term" value="C:cytosol"/>
    <property type="evidence" value="ECO:0007669"/>
    <property type="project" value="TreeGrafter"/>
</dbReference>
<dbReference type="PROSITE" id="PS00972">
    <property type="entry name" value="USP_1"/>
    <property type="match status" value="1"/>
</dbReference>
<proteinExistence type="inferred from homology"/>
<evidence type="ECO:0000256" key="1">
    <source>
        <dbReference type="ARBA" id="ARBA00000707"/>
    </source>
</evidence>
<dbReference type="STRING" id="61424.A0A2T9YYU8"/>
<evidence type="ECO:0000256" key="3">
    <source>
        <dbReference type="ARBA" id="ARBA00022670"/>
    </source>
</evidence>
<dbReference type="InterPro" id="IPR038765">
    <property type="entry name" value="Papain-like_cys_pep_sf"/>
</dbReference>
<evidence type="ECO:0000259" key="9">
    <source>
        <dbReference type="PROSITE" id="PS50235"/>
    </source>
</evidence>
<keyword evidence="5 7" id="KW-0378">Hydrolase</keyword>
<dbReference type="InterPro" id="IPR001394">
    <property type="entry name" value="Peptidase_C19_UCH"/>
</dbReference>
<comment type="caution">
    <text evidence="11">The sequence shown here is derived from an EMBL/GenBank/DDBJ whole genome shotgun (WGS) entry which is preliminary data.</text>
</comment>
<dbReference type="PANTHER" id="PTHR24006">
    <property type="entry name" value="UBIQUITIN CARBOXYL-TERMINAL HYDROLASE"/>
    <property type="match status" value="1"/>
</dbReference>
<dbReference type="PROSITE" id="PS50235">
    <property type="entry name" value="USP_3"/>
    <property type="match status" value="1"/>
</dbReference>
<dbReference type="InterPro" id="IPR050164">
    <property type="entry name" value="Peptidase_C19"/>
</dbReference>
<dbReference type="EMBL" id="MBFT01000105">
    <property type="protein sequence ID" value="PVU97522.1"/>
    <property type="molecule type" value="Genomic_DNA"/>
</dbReference>
<evidence type="ECO:0000256" key="7">
    <source>
        <dbReference type="RuleBase" id="RU366025"/>
    </source>
</evidence>
<keyword evidence="12" id="KW-1185">Reference proteome</keyword>
<dbReference type="SUPFAM" id="SSF54001">
    <property type="entry name" value="Cysteine proteinases"/>
    <property type="match status" value="1"/>
</dbReference>
<feature type="compositionally biased region" description="Low complexity" evidence="8">
    <location>
        <begin position="545"/>
        <end position="556"/>
    </location>
</feature>
<comment type="similarity">
    <text evidence="2 7">Belongs to the peptidase C19 family.</text>
</comment>
<feature type="region of interest" description="Disordered" evidence="8">
    <location>
        <begin position="477"/>
        <end position="518"/>
    </location>
</feature>
<feature type="region of interest" description="Disordered" evidence="8">
    <location>
        <begin position="414"/>
        <end position="458"/>
    </location>
</feature>
<dbReference type="EC" id="3.4.19.12" evidence="7"/>
<evidence type="ECO:0000313" key="12">
    <source>
        <dbReference type="Proteomes" id="UP000245699"/>
    </source>
</evidence>
<dbReference type="GO" id="GO:0006508">
    <property type="term" value="P:proteolysis"/>
    <property type="evidence" value="ECO:0007669"/>
    <property type="project" value="UniProtKB-KW"/>
</dbReference>
<accession>A0A2T9YYU8</accession>
<feature type="domain" description="USP" evidence="9">
    <location>
        <begin position="98"/>
        <end position="406"/>
    </location>
</feature>
<name>A0A2T9YYU8_9FUNG</name>
<keyword evidence="6 7" id="KW-0788">Thiol protease</keyword>
<dbReference type="Gene3D" id="3.90.70.10">
    <property type="entry name" value="Cysteine proteinases"/>
    <property type="match status" value="1"/>
</dbReference>
<evidence type="ECO:0000256" key="5">
    <source>
        <dbReference type="ARBA" id="ARBA00022801"/>
    </source>
</evidence>
<dbReference type="GO" id="GO:0004843">
    <property type="term" value="F:cysteine-type deubiquitinase activity"/>
    <property type="evidence" value="ECO:0007669"/>
    <property type="project" value="UniProtKB-UniRule"/>
</dbReference>
<feature type="region of interest" description="Disordered" evidence="8">
    <location>
        <begin position="545"/>
        <end position="587"/>
    </location>
</feature>
<keyword evidence="3 7" id="KW-0645">Protease</keyword>
<reference evidence="11 12" key="1">
    <citation type="journal article" date="2018" name="MBio">
        <title>Comparative Genomics Reveals the Core Gene Toolbox for the Fungus-Insect Symbiosis.</title>
        <authorList>
            <person name="Wang Y."/>
            <person name="Stata M."/>
            <person name="Wang W."/>
            <person name="Stajich J.E."/>
            <person name="White M.M."/>
            <person name="Moncalvo J.M."/>
        </authorList>
    </citation>
    <scope>NUCLEOTIDE SEQUENCE [LARGE SCALE GENOMIC DNA]</scope>
    <source>
        <strain evidence="11 12">AUS-77-4</strain>
    </source>
</reference>
<dbReference type="EMBL" id="MBFT01000520">
    <property type="protein sequence ID" value="PVU89828.1"/>
    <property type="molecule type" value="Genomic_DNA"/>
</dbReference>
<dbReference type="FunFam" id="3.90.70.10:FF:000119">
    <property type="entry name" value="Ubiquitin specific peptidase 36"/>
    <property type="match status" value="1"/>
</dbReference>
<evidence type="ECO:0000256" key="6">
    <source>
        <dbReference type="ARBA" id="ARBA00022807"/>
    </source>
</evidence>
<dbReference type="InterPro" id="IPR028889">
    <property type="entry name" value="USP"/>
</dbReference>
<dbReference type="Proteomes" id="UP000245699">
    <property type="component" value="Unassembled WGS sequence"/>
</dbReference>
<dbReference type="OrthoDB" id="420187at2759"/>
<evidence type="ECO:0000256" key="8">
    <source>
        <dbReference type="SAM" id="MobiDB-lite"/>
    </source>
</evidence>
<keyword evidence="4 7" id="KW-0833">Ubl conjugation pathway</keyword>